<gene>
    <name evidence="1" type="ordered locus">RLO149_c013700</name>
</gene>
<evidence type="ECO:0000313" key="1">
    <source>
        <dbReference type="EMBL" id="AEI93369.1"/>
    </source>
</evidence>
<dbReference type="AlphaFoldDB" id="F7ZE48"/>
<dbReference type="Proteomes" id="UP000001353">
    <property type="component" value="Chromosome"/>
</dbReference>
<protein>
    <submittedName>
        <fullName evidence="1">Uncharacterized protein</fullName>
    </submittedName>
</protein>
<name>F7ZE48_ROSLO</name>
<dbReference type="OrthoDB" id="7725867at2"/>
<dbReference type="RefSeq" id="WP_013961307.1">
    <property type="nucleotide sequence ID" value="NC_015730.1"/>
</dbReference>
<evidence type="ECO:0000313" key="2">
    <source>
        <dbReference type="Proteomes" id="UP000001353"/>
    </source>
</evidence>
<reference evidence="1 2" key="1">
    <citation type="journal article" date="2011" name="BMC Genomics">
        <title>Comparative genome analysis and genome-guided physiological analysis of Roseobacter litoralis.</title>
        <authorList>
            <person name="Kalhoefer D."/>
            <person name="Thole S."/>
            <person name="Voget S."/>
            <person name="Lehmann R."/>
            <person name="Liesegang H."/>
            <person name="Wollher A."/>
            <person name="Daniel R."/>
            <person name="Simon M."/>
            <person name="Brinkhoff T."/>
        </authorList>
    </citation>
    <scope>NUCLEOTIDE SEQUENCE [LARGE SCALE GENOMIC DNA]</scope>
    <source>
        <strain evidence="2">ATCC 49566 / DSM 6996 / JCM 21268 / NBRC 15278 / OCh 149</strain>
    </source>
</reference>
<accession>F7ZE48</accession>
<sequence>MGKTSQPVEIQSVLQKLSIHLDFLAGRVFEVEEELGKLILGGKSSEEVSITKIQSLDFTRQSLEDCAILLQVLKRHVSDTSFPVSCEVISSNKLKLNSTKSILGSSLTNAEIDASGQVDIF</sequence>
<organism evidence="1 2">
    <name type="scientific">Roseobacter litoralis (strain ATCC 49566 / DSM 6996 / JCM 21268 / NBRC 15278 / OCh 149)</name>
    <dbReference type="NCBI Taxonomy" id="391595"/>
    <lineage>
        <taxon>Bacteria</taxon>
        <taxon>Pseudomonadati</taxon>
        <taxon>Pseudomonadota</taxon>
        <taxon>Alphaproteobacteria</taxon>
        <taxon>Rhodobacterales</taxon>
        <taxon>Roseobacteraceae</taxon>
        <taxon>Roseobacter</taxon>
    </lineage>
</organism>
<proteinExistence type="predicted"/>
<dbReference type="KEGG" id="rli:RLO149_c013700"/>
<keyword evidence="2" id="KW-1185">Reference proteome</keyword>
<dbReference type="HOGENOM" id="CLU_2036289_0_0_5"/>
<dbReference type="EMBL" id="CP002623">
    <property type="protein sequence ID" value="AEI93369.1"/>
    <property type="molecule type" value="Genomic_DNA"/>
</dbReference>
<dbReference type="STRING" id="391595.RLO149_c013700"/>